<evidence type="ECO:0000256" key="5">
    <source>
        <dbReference type="SAM" id="MobiDB-lite"/>
    </source>
</evidence>
<dbReference type="GO" id="GO:0032259">
    <property type="term" value="P:methylation"/>
    <property type="evidence" value="ECO:0007669"/>
    <property type="project" value="UniProtKB-KW"/>
</dbReference>
<proteinExistence type="predicted"/>
<keyword evidence="2" id="KW-0698">rRNA processing</keyword>
<reference evidence="8" key="2">
    <citation type="submission" date="2023-02" db="EMBL/GenBank/DDBJ databases">
        <authorList>
            <person name="Sun Q."/>
            <person name="Mori K."/>
        </authorList>
    </citation>
    <scope>NUCLEOTIDE SEQUENCE</scope>
    <source>
        <strain evidence="8">NBRC 112290</strain>
    </source>
</reference>
<dbReference type="GO" id="GO:0003676">
    <property type="term" value="F:nucleic acid binding"/>
    <property type="evidence" value="ECO:0007669"/>
    <property type="project" value="InterPro"/>
</dbReference>
<dbReference type="InterPro" id="IPR046977">
    <property type="entry name" value="RsmC/RlmG"/>
</dbReference>
<dbReference type="InterPro" id="IPR002052">
    <property type="entry name" value="DNA_methylase_N6_adenine_CS"/>
</dbReference>
<dbReference type="GO" id="GO:0008170">
    <property type="term" value="F:N-methyltransferase activity"/>
    <property type="evidence" value="ECO:0007669"/>
    <property type="project" value="UniProtKB-ARBA"/>
</dbReference>
<feature type="domain" description="RlmG N-terminal" evidence="7">
    <location>
        <begin position="10"/>
        <end position="184"/>
    </location>
</feature>
<evidence type="ECO:0000259" key="7">
    <source>
        <dbReference type="Pfam" id="PF26049"/>
    </source>
</evidence>
<dbReference type="GO" id="GO:0008757">
    <property type="term" value="F:S-adenosylmethionine-dependent methyltransferase activity"/>
    <property type="evidence" value="ECO:0007669"/>
    <property type="project" value="InterPro"/>
</dbReference>
<dbReference type="InterPro" id="IPR029063">
    <property type="entry name" value="SAM-dependent_MTases_sf"/>
</dbReference>
<dbReference type="GO" id="GO:0006364">
    <property type="term" value="P:rRNA processing"/>
    <property type="evidence" value="ECO:0007669"/>
    <property type="project" value="UniProtKB-KW"/>
</dbReference>
<dbReference type="PANTHER" id="PTHR47816:SF5">
    <property type="entry name" value="RIBOSOMAL RNA LARGE SUBUNIT METHYLTRANSFERASE G"/>
    <property type="match status" value="1"/>
</dbReference>
<evidence type="ECO:0000256" key="4">
    <source>
        <dbReference type="ARBA" id="ARBA00022679"/>
    </source>
</evidence>
<dbReference type="PANTHER" id="PTHR47816">
    <property type="entry name" value="RIBOSOMAL RNA SMALL SUBUNIT METHYLTRANSFERASE C"/>
    <property type="match status" value="1"/>
</dbReference>
<dbReference type="InterPro" id="IPR007848">
    <property type="entry name" value="Small_mtfrase_dom"/>
</dbReference>
<evidence type="ECO:0000256" key="2">
    <source>
        <dbReference type="ARBA" id="ARBA00022552"/>
    </source>
</evidence>
<dbReference type="Proteomes" id="UP001157161">
    <property type="component" value="Unassembled WGS sequence"/>
</dbReference>
<sequence>MTADTLDLETLRRFPDIEAPNLVAVDASDRLILDEAADLLAEAGAGAEPGAVVVINDHYSALTLGAVALHGASDVRVHQDMVTGERALGQNAAAAGLTGTFRSLDLVPELVDGARVVLLQLPRGLDALEEIAQLVAAHAHPDVRVVAGGRVKHMSRGMNDVLARSFTEVTASLGRQKSRVLHASGPRPAPTAPTYPRRAVDADRGLHVVAHGAAFAGPQVDVGSRYLLTFLDRMGPTASDALDLGCGTGVLATELASARPDLAVTATDASHAAVRSTAATLEANHLADRVTVVREDGLEDRPDASADLIVCNPPFHVGATLAPDAALRMLRGAARVLRDGGELWTVFNSRLAHAGALRRIVGPTEVMGDDGTFTVTRTVRPARRARRSA</sequence>
<dbReference type="EMBL" id="BSUM01000001">
    <property type="protein sequence ID" value="GMA33244.1"/>
    <property type="molecule type" value="Genomic_DNA"/>
</dbReference>
<comment type="caution">
    <text evidence="8">The sequence shown here is derived from an EMBL/GenBank/DDBJ whole genome shotgun (WGS) entry which is preliminary data.</text>
</comment>
<feature type="region of interest" description="Disordered" evidence="5">
    <location>
        <begin position="177"/>
        <end position="197"/>
    </location>
</feature>
<evidence type="ECO:0000259" key="6">
    <source>
        <dbReference type="Pfam" id="PF05175"/>
    </source>
</evidence>
<evidence type="ECO:0000256" key="1">
    <source>
        <dbReference type="ARBA" id="ARBA00022490"/>
    </source>
</evidence>
<evidence type="ECO:0000313" key="8">
    <source>
        <dbReference type="EMBL" id="GMA33244.1"/>
    </source>
</evidence>
<keyword evidence="9" id="KW-1185">Reference proteome</keyword>
<evidence type="ECO:0000256" key="3">
    <source>
        <dbReference type="ARBA" id="ARBA00022603"/>
    </source>
</evidence>
<dbReference type="Pfam" id="PF05175">
    <property type="entry name" value="MTS"/>
    <property type="match status" value="1"/>
</dbReference>
<name>A0AA37XHU8_9MICO</name>
<evidence type="ECO:0000313" key="9">
    <source>
        <dbReference type="Proteomes" id="UP001157161"/>
    </source>
</evidence>
<keyword evidence="3 8" id="KW-0489">Methyltransferase</keyword>
<dbReference type="InterPro" id="IPR058679">
    <property type="entry name" value="RlmG_N"/>
</dbReference>
<accession>A0AA37XHU8</accession>
<reference evidence="8" key="1">
    <citation type="journal article" date="2014" name="Int. J. Syst. Evol. Microbiol.">
        <title>Complete genome sequence of Corynebacterium casei LMG S-19264T (=DSM 44701T), isolated from a smear-ripened cheese.</title>
        <authorList>
            <consortium name="US DOE Joint Genome Institute (JGI-PGF)"/>
            <person name="Walter F."/>
            <person name="Albersmeier A."/>
            <person name="Kalinowski J."/>
            <person name="Ruckert C."/>
        </authorList>
    </citation>
    <scope>NUCLEOTIDE SEQUENCE</scope>
    <source>
        <strain evidence="8">NBRC 112290</strain>
    </source>
</reference>
<dbReference type="Pfam" id="PF26049">
    <property type="entry name" value="RLMG_N"/>
    <property type="match status" value="1"/>
</dbReference>
<gene>
    <name evidence="8" type="ORF">GCM10025875_32360</name>
</gene>
<dbReference type="Gene3D" id="3.40.50.150">
    <property type="entry name" value="Vaccinia Virus protein VP39"/>
    <property type="match status" value="2"/>
</dbReference>
<dbReference type="AlphaFoldDB" id="A0AA37XHU8"/>
<dbReference type="RefSeq" id="WP_284251934.1">
    <property type="nucleotide sequence ID" value="NZ_BSUM01000001.1"/>
</dbReference>
<dbReference type="PROSITE" id="PS00092">
    <property type="entry name" value="N6_MTASE"/>
    <property type="match status" value="1"/>
</dbReference>
<feature type="domain" description="Methyltransferase small" evidence="6">
    <location>
        <begin position="206"/>
        <end position="376"/>
    </location>
</feature>
<keyword evidence="4" id="KW-0808">Transferase</keyword>
<keyword evidence="1" id="KW-0963">Cytoplasm</keyword>
<dbReference type="SUPFAM" id="SSF53335">
    <property type="entry name" value="S-adenosyl-L-methionine-dependent methyltransferases"/>
    <property type="match status" value="1"/>
</dbReference>
<dbReference type="CDD" id="cd02440">
    <property type="entry name" value="AdoMet_MTases"/>
    <property type="match status" value="1"/>
</dbReference>
<protein>
    <submittedName>
        <fullName evidence="8">16S RNA G1207 methylase RsmC</fullName>
    </submittedName>
</protein>
<organism evidence="8 9">
    <name type="scientific">Litorihabitans aurantiacus</name>
    <dbReference type="NCBI Taxonomy" id="1930061"/>
    <lineage>
        <taxon>Bacteria</taxon>
        <taxon>Bacillati</taxon>
        <taxon>Actinomycetota</taxon>
        <taxon>Actinomycetes</taxon>
        <taxon>Micrococcales</taxon>
        <taxon>Beutenbergiaceae</taxon>
        <taxon>Litorihabitans</taxon>
    </lineage>
</organism>